<sequence length="315" mass="36946">MLGNTTKTYAAFADQVLEMESLGYLEMVKSKGRNHHTPSLAYQYKINKGKLNKEYHQELQRYRLKLHDGINLDAYFNLDRTTWKHDLPYLEKIHQYIVKNGFPLEDAAAPERSFELVRDEKWIVEQKGSEILNRIGLWEQFRILPVSDPLMFAINPLMIHQQTQLHLIVENKTTYQGLLPVIMKTDFSTLIYGSGNKIVKSIENFTSQYPIEANHIFYYFGDLDQSGITIWNSLNKRQTAIPAYPFYHACLSKPRAYGKTNQRPNEAALNEFLTFFNEEQQIQINELLSKGAYYPQEVLKTKELQHIWEDAEWTR</sequence>
<evidence type="ECO:0000313" key="3">
    <source>
        <dbReference type="Proteomes" id="UP000257143"/>
    </source>
</evidence>
<dbReference type="OrthoDB" id="9809365at2"/>
<evidence type="ECO:0000313" key="2">
    <source>
        <dbReference type="EMBL" id="RDW17061.1"/>
    </source>
</evidence>
<dbReference type="EMBL" id="PIOC01000023">
    <property type="protein sequence ID" value="RDW17061.1"/>
    <property type="molecule type" value="Genomic_DNA"/>
</dbReference>
<dbReference type="Proteomes" id="UP000257143">
    <property type="component" value="Unassembled WGS sequence"/>
</dbReference>
<keyword evidence="3" id="KW-1185">Reference proteome</keyword>
<name>A0A3D8PP93_9BACI</name>
<dbReference type="InterPro" id="IPR024534">
    <property type="entry name" value="JetD_C"/>
</dbReference>
<feature type="domain" description="Wadjet protein JetD C-terminal" evidence="1">
    <location>
        <begin position="160"/>
        <end position="245"/>
    </location>
</feature>
<reference evidence="3" key="1">
    <citation type="submission" date="2017-11" db="EMBL/GenBank/DDBJ databases">
        <authorList>
            <person name="Zhu W."/>
        </authorList>
    </citation>
    <scope>NUCLEOTIDE SEQUENCE [LARGE SCALE GENOMIC DNA]</scope>
    <source>
        <strain evidence="3">CAU 1183</strain>
    </source>
</reference>
<dbReference type="AlphaFoldDB" id="A0A3D8PP93"/>
<comment type="caution">
    <text evidence="2">The sequence shown here is derived from an EMBL/GenBank/DDBJ whole genome shotgun (WGS) entry which is preliminary data.</text>
</comment>
<evidence type="ECO:0000259" key="1">
    <source>
        <dbReference type="Pfam" id="PF09983"/>
    </source>
</evidence>
<accession>A0A3D8PP93</accession>
<gene>
    <name evidence="2" type="ORF">CWR48_15350</name>
</gene>
<dbReference type="Pfam" id="PF09983">
    <property type="entry name" value="JetD_C"/>
    <property type="match status" value="1"/>
</dbReference>
<proteinExistence type="predicted"/>
<protein>
    <recommendedName>
        <fullName evidence="1">Wadjet protein JetD C-terminal domain-containing protein</fullName>
    </recommendedName>
</protein>
<organism evidence="2 3">
    <name type="scientific">Oceanobacillus arenosus</name>
    <dbReference type="NCBI Taxonomy" id="1229153"/>
    <lineage>
        <taxon>Bacteria</taxon>
        <taxon>Bacillati</taxon>
        <taxon>Bacillota</taxon>
        <taxon>Bacilli</taxon>
        <taxon>Bacillales</taxon>
        <taxon>Bacillaceae</taxon>
        <taxon>Oceanobacillus</taxon>
    </lineage>
</organism>